<dbReference type="Proteomes" id="UP000093000">
    <property type="component" value="Unassembled WGS sequence"/>
</dbReference>
<organism evidence="2 3">
    <name type="scientific">Choanephora cucurbitarum</name>
    <dbReference type="NCBI Taxonomy" id="101091"/>
    <lineage>
        <taxon>Eukaryota</taxon>
        <taxon>Fungi</taxon>
        <taxon>Fungi incertae sedis</taxon>
        <taxon>Mucoromycota</taxon>
        <taxon>Mucoromycotina</taxon>
        <taxon>Mucoromycetes</taxon>
        <taxon>Mucorales</taxon>
        <taxon>Mucorineae</taxon>
        <taxon>Choanephoraceae</taxon>
        <taxon>Choanephoroideae</taxon>
        <taxon>Choanephora</taxon>
    </lineage>
</organism>
<comment type="caution">
    <text evidence="2">The sequence shown here is derived from an EMBL/GenBank/DDBJ whole genome shotgun (WGS) entry which is preliminary data.</text>
</comment>
<protein>
    <submittedName>
        <fullName evidence="2">Uncharacterized protein</fullName>
    </submittedName>
</protein>
<evidence type="ECO:0000313" key="2">
    <source>
        <dbReference type="EMBL" id="OBZ88097.1"/>
    </source>
</evidence>
<proteinExistence type="predicted"/>
<dbReference type="EMBL" id="LUGH01000175">
    <property type="protein sequence ID" value="OBZ88097.1"/>
    <property type="molecule type" value="Genomic_DNA"/>
</dbReference>
<evidence type="ECO:0000256" key="1">
    <source>
        <dbReference type="SAM" id="MobiDB-lite"/>
    </source>
</evidence>
<accession>A0A1C7NG70</accession>
<evidence type="ECO:0000313" key="3">
    <source>
        <dbReference type="Proteomes" id="UP000093000"/>
    </source>
</evidence>
<dbReference type="InParanoid" id="A0A1C7NG70"/>
<reference evidence="2 3" key="1">
    <citation type="submission" date="2016-03" db="EMBL/GenBank/DDBJ databases">
        <title>Choanephora cucurbitarum.</title>
        <authorList>
            <person name="Min B."/>
            <person name="Park H."/>
            <person name="Park J.-H."/>
            <person name="Shin H.-D."/>
            <person name="Choi I.-G."/>
        </authorList>
    </citation>
    <scope>NUCLEOTIDE SEQUENCE [LARGE SCALE GENOMIC DNA]</scope>
    <source>
        <strain evidence="2 3">KUS-F28377</strain>
    </source>
</reference>
<keyword evidence="3" id="KW-1185">Reference proteome</keyword>
<gene>
    <name evidence="2" type="ORF">A0J61_03846</name>
</gene>
<feature type="region of interest" description="Disordered" evidence="1">
    <location>
        <begin position="95"/>
        <end position="115"/>
    </location>
</feature>
<dbReference type="OrthoDB" id="2250284at2759"/>
<sequence>MSTTLIQEYPVCYAEAMDQSKETPFYIEWLDNTSEFPGLTPTTLGNEPWELLCRKEQEEHPTEEVGDWAKVAGQPQLYADITQKNAIQPTTRLVQSLWPHPPHKSKRPKKEEDREGLMDELGAELFYQHKAHSQRSNRLSRRRQHHDMETVRLNMEVVFHLATSKNGTVNIRCSSQELDPALLATLQESDLKDLRIHNKAQALSFVAKYKHNTKKYNAVYAGIGSKQPKRTDLYDASDLPVVKKEAYIK</sequence>
<dbReference type="AlphaFoldDB" id="A0A1C7NG70"/>
<name>A0A1C7NG70_9FUNG</name>